<sequence length="363" mass="40161">MECTPVSEAGMEYHDQVIDNLGVSKRLGNSVLSELDLRATDKASSLGPRFEDAQTHTAACDRFEIMHQTEFGAMQSIGSHYAAHKYPAADVSGISYGTADEGGSAGEDEVPGTPKRAPEQNLQSSNKRLRDRDGKSRESDSFVFSPVSDITRRIRRLRVRNQTPRENRSNVNRVRNTPLSGVPPPKISFDRQHATFARPTFTSINRETRPGAIFSKLKKPDSKPKKFPPPSSPSPAPPLPHLSSRSAELLRSKNSTKTKDKTTKNSPCTAPNSVFQRLYEQTTISRSNSSNAIAAQKKPMRKSQTMKNLRQESQHGTSPTPTPTPSTPSVTRSKSSYTLSTRDKPNEKIPRSTSTSMSRPVWR</sequence>
<dbReference type="EMBL" id="LN890553">
    <property type="protein sequence ID" value="CUS23894.1"/>
    <property type="molecule type" value="Genomic_DNA"/>
</dbReference>
<feature type="compositionally biased region" description="Pro residues" evidence="1">
    <location>
        <begin position="227"/>
        <end position="240"/>
    </location>
</feature>
<name>A0A0N7MM23_9SACH</name>
<keyword evidence="3" id="KW-1185">Reference proteome</keyword>
<reference evidence="3" key="1">
    <citation type="submission" date="2015-10" db="EMBL/GenBank/DDBJ databases">
        <authorList>
            <person name="Devillers H."/>
        </authorList>
    </citation>
    <scope>NUCLEOTIDE SEQUENCE [LARGE SCALE GENOMIC DNA]</scope>
</reference>
<dbReference type="OrthoDB" id="4067846at2759"/>
<dbReference type="Proteomes" id="UP000236544">
    <property type="component" value="Unassembled WGS sequence"/>
</dbReference>
<dbReference type="GO" id="GO:0015630">
    <property type="term" value="C:microtubule cytoskeleton"/>
    <property type="evidence" value="ECO:0007669"/>
    <property type="project" value="InterPro"/>
</dbReference>
<feature type="compositionally biased region" description="Low complexity" evidence="1">
    <location>
        <begin position="327"/>
        <end position="336"/>
    </location>
</feature>
<feature type="compositionally biased region" description="Polar residues" evidence="1">
    <location>
        <begin position="351"/>
        <end position="363"/>
    </location>
</feature>
<accession>A0A0N7MM23</accession>
<protein>
    <submittedName>
        <fullName evidence="2">LAQU0S12e02410g1_1</fullName>
    </submittedName>
</protein>
<feature type="region of interest" description="Disordered" evidence="1">
    <location>
        <begin position="97"/>
        <end position="363"/>
    </location>
</feature>
<gene>
    <name evidence="2" type="ORF">LAQU0_S12e02410g</name>
</gene>
<feature type="compositionally biased region" description="Basic and acidic residues" evidence="1">
    <location>
        <begin position="128"/>
        <end position="140"/>
    </location>
</feature>
<evidence type="ECO:0000256" key="1">
    <source>
        <dbReference type="SAM" id="MobiDB-lite"/>
    </source>
</evidence>
<evidence type="ECO:0000313" key="2">
    <source>
        <dbReference type="EMBL" id="CUS23894.1"/>
    </source>
</evidence>
<feature type="compositionally biased region" description="Basic and acidic residues" evidence="1">
    <location>
        <begin position="341"/>
        <end position="350"/>
    </location>
</feature>
<organism evidence="2 3">
    <name type="scientific">Lachancea quebecensis</name>
    <dbReference type="NCBI Taxonomy" id="1654605"/>
    <lineage>
        <taxon>Eukaryota</taxon>
        <taxon>Fungi</taxon>
        <taxon>Dikarya</taxon>
        <taxon>Ascomycota</taxon>
        <taxon>Saccharomycotina</taxon>
        <taxon>Saccharomycetes</taxon>
        <taxon>Saccharomycetales</taxon>
        <taxon>Saccharomycetaceae</taxon>
        <taxon>Lachancea</taxon>
    </lineage>
</organism>
<dbReference type="InterPro" id="IPR031401">
    <property type="entry name" value="She1"/>
</dbReference>
<evidence type="ECO:0000313" key="3">
    <source>
        <dbReference type="Proteomes" id="UP000236544"/>
    </source>
</evidence>
<feature type="compositionally biased region" description="Polar residues" evidence="1">
    <location>
        <begin position="267"/>
        <end position="283"/>
    </location>
</feature>
<dbReference type="AlphaFoldDB" id="A0A0N7MM23"/>
<feature type="compositionally biased region" description="Low complexity" evidence="1">
    <location>
        <begin position="284"/>
        <end position="295"/>
    </location>
</feature>
<proteinExistence type="predicted"/>
<dbReference type="GO" id="GO:0008017">
    <property type="term" value="F:microtubule binding"/>
    <property type="evidence" value="ECO:0007669"/>
    <property type="project" value="InterPro"/>
</dbReference>
<dbReference type="Pfam" id="PF17077">
    <property type="entry name" value="Msap1"/>
    <property type="match status" value="1"/>
</dbReference>